<dbReference type="Proteomes" id="UP000481033">
    <property type="component" value="Unassembled WGS sequence"/>
</dbReference>
<feature type="transmembrane region" description="Helical" evidence="6">
    <location>
        <begin position="131"/>
        <end position="148"/>
    </location>
</feature>
<sequence length="172" mass="18863">MTWRSTTEISDKILGSLPYLIALLDALRVGPTPWGAFVNLISNFPVLEPVATILIALVVPVEFLYSLVPFGFGSIVVFFALFFFVVRNPNISHFIRFNTLLSILIGFMITIGSVILSLINLPGLGLISDTLYNVLLFGGLAAVIYSIAQCVMGRYPEIPTISEAVHIQLGRF</sequence>
<keyword evidence="8" id="KW-1185">Reference proteome</keyword>
<keyword evidence="5 6" id="KW-0472">Membrane</keyword>
<evidence type="ECO:0008006" key="9">
    <source>
        <dbReference type="Google" id="ProtNLM"/>
    </source>
</evidence>
<dbReference type="GO" id="GO:0016020">
    <property type="term" value="C:membrane"/>
    <property type="evidence" value="ECO:0007669"/>
    <property type="project" value="UniProtKB-SubCell"/>
</dbReference>
<evidence type="ECO:0000256" key="4">
    <source>
        <dbReference type="ARBA" id="ARBA00022989"/>
    </source>
</evidence>
<dbReference type="AlphaFoldDB" id="A0A6M0RFJ5"/>
<comment type="subcellular location">
    <subcellularLocation>
        <location evidence="1">Membrane</location>
        <topology evidence="1">Multi-pass membrane protein</topology>
    </subcellularLocation>
</comment>
<proteinExistence type="inferred from homology"/>
<evidence type="ECO:0000313" key="8">
    <source>
        <dbReference type="Proteomes" id="UP000481033"/>
    </source>
</evidence>
<comment type="caution">
    <text evidence="7">The sequence shown here is derived from an EMBL/GenBank/DDBJ whole genome shotgun (WGS) entry which is preliminary data.</text>
</comment>
<evidence type="ECO:0000256" key="1">
    <source>
        <dbReference type="ARBA" id="ARBA00004141"/>
    </source>
</evidence>
<protein>
    <recommendedName>
        <fullName evidence="9">Tic20 family protein Ycf60</fullName>
    </recommendedName>
</protein>
<dbReference type="PANTHER" id="PTHR33510">
    <property type="entry name" value="PROTEIN TIC 20-II, CHLOROPLASTIC"/>
    <property type="match status" value="1"/>
</dbReference>
<feature type="transmembrane region" description="Helical" evidence="6">
    <location>
        <begin position="97"/>
        <end position="119"/>
    </location>
</feature>
<name>A0A6M0RFJ5_9CYAN</name>
<evidence type="ECO:0000313" key="7">
    <source>
        <dbReference type="EMBL" id="NEZ54929.1"/>
    </source>
</evidence>
<keyword evidence="4 6" id="KW-1133">Transmembrane helix</keyword>
<evidence type="ECO:0000256" key="5">
    <source>
        <dbReference type="ARBA" id="ARBA00023136"/>
    </source>
</evidence>
<dbReference type="InterPro" id="IPR005691">
    <property type="entry name" value="Tic20"/>
</dbReference>
<feature type="transmembrane region" description="Helical" evidence="6">
    <location>
        <begin position="63"/>
        <end position="85"/>
    </location>
</feature>
<dbReference type="Pfam" id="PF16166">
    <property type="entry name" value="TIC20"/>
    <property type="match status" value="1"/>
</dbReference>
<keyword evidence="3 6" id="KW-0812">Transmembrane</keyword>
<gene>
    <name evidence="7" type="ORF">DXZ20_04325</name>
</gene>
<dbReference type="RefSeq" id="WP_163661872.1">
    <property type="nucleotide sequence ID" value="NZ_QXHD01000004.1"/>
</dbReference>
<evidence type="ECO:0000256" key="2">
    <source>
        <dbReference type="ARBA" id="ARBA00009596"/>
    </source>
</evidence>
<evidence type="ECO:0000256" key="3">
    <source>
        <dbReference type="ARBA" id="ARBA00022692"/>
    </source>
</evidence>
<dbReference type="EMBL" id="QXHD01000004">
    <property type="protein sequence ID" value="NEZ54929.1"/>
    <property type="molecule type" value="Genomic_DNA"/>
</dbReference>
<dbReference type="PANTHER" id="PTHR33510:SF5">
    <property type="entry name" value="PROTEIN TIC 20-II, CHLOROPLASTIC"/>
    <property type="match status" value="1"/>
</dbReference>
<comment type="similarity">
    <text evidence="2">Belongs to the Tic20 family.</text>
</comment>
<organism evidence="7 8">
    <name type="scientific">Adonisia turfae CCMR0081</name>
    <dbReference type="NCBI Taxonomy" id="2292702"/>
    <lineage>
        <taxon>Bacteria</taxon>
        <taxon>Bacillati</taxon>
        <taxon>Cyanobacteriota</taxon>
        <taxon>Adonisia</taxon>
        <taxon>Adonisia turfae</taxon>
    </lineage>
</organism>
<evidence type="ECO:0000256" key="6">
    <source>
        <dbReference type="SAM" id="Phobius"/>
    </source>
</evidence>
<reference evidence="7 8" key="1">
    <citation type="journal article" date="2020" name="Microb. Ecol.">
        <title>Ecogenomics of the Marine Benthic Filamentous Cyanobacterium Adonisia.</title>
        <authorList>
            <person name="Walter J.M."/>
            <person name="Coutinho F.H."/>
            <person name="Leomil L."/>
            <person name="Hargreaves P.I."/>
            <person name="Campeao M.E."/>
            <person name="Vieira V.V."/>
            <person name="Silva B.S."/>
            <person name="Fistarol G.O."/>
            <person name="Salomon P.S."/>
            <person name="Sawabe T."/>
            <person name="Mino S."/>
            <person name="Hosokawa M."/>
            <person name="Miyashita H."/>
            <person name="Maruyama F."/>
            <person name="van Verk M.C."/>
            <person name="Dutilh B.E."/>
            <person name="Thompson C.C."/>
            <person name="Thompson F.L."/>
        </authorList>
    </citation>
    <scope>NUCLEOTIDE SEQUENCE [LARGE SCALE GENOMIC DNA]</scope>
    <source>
        <strain evidence="7 8">CCMR0081</strain>
    </source>
</reference>
<accession>A0A6M0RFJ5</accession>
<feature type="transmembrane region" description="Helical" evidence="6">
    <location>
        <begin position="36"/>
        <end position="57"/>
    </location>
</feature>